<dbReference type="EnsemblMetazoa" id="AFAF021789-RA">
    <property type="protein sequence ID" value="AFAF021789-PA"/>
    <property type="gene ID" value="AFAF021789"/>
</dbReference>
<dbReference type="PROSITE" id="PS00135">
    <property type="entry name" value="TRYPSIN_SER"/>
    <property type="match status" value="1"/>
</dbReference>
<feature type="signal peptide" evidence="14">
    <location>
        <begin position="1"/>
        <end position="23"/>
    </location>
</feature>
<keyword evidence="11" id="KW-0325">Glycoprotein</keyword>
<dbReference type="FunFam" id="3.30.1640.30:FF:000001">
    <property type="entry name" value="Serine protease 7"/>
    <property type="match status" value="1"/>
</dbReference>
<evidence type="ECO:0000259" key="16">
    <source>
        <dbReference type="PROSITE" id="PS51888"/>
    </source>
</evidence>
<evidence type="ECO:0000256" key="6">
    <source>
        <dbReference type="ARBA" id="ARBA00022801"/>
    </source>
</evidence>
<evidence type="ECO:0000256" key="7">
    <source>
        <dbReference type="ARBA" id="ARBA00022825"/>
    </source>
</evidence>
<keyword evidence="6 13" id="KW-0378">Hydrolase</keyword>
<dbReference type="InterPro" id="IPR051487">
    <property type="entry name" value="Ser/Thr_Proteases_Immune/Dev"/>
</dbReference>
<dbReference type="AlphaFoldDB" id="A0A2C9GW66"/>
<dbReference type="GO" id="GO:0004252">
    <property type="term" value="F:serine-type endopeptidase activity"/>
    <property type="evidence" value="ECO:0007669"/>
    <property type="project" value="UniProtKB-UniRule"/>
</dbReference>
<evidence type="ECO:0000256" key="9">
    <source>
        <dbReference type="ARBA" id="ARBA00023145"/>
    </source>
</evidence>
<evidence type="ECO:0000256" key="4">
    <source>
        <dbReference type="ARBA" id="ARBA00022670"/>
    </source>
</evidence>
<evidence type="ECO:0000313" key="17">
    <source>
        <dbReference type="EnsemblMetazoa" id="AFAF021789-PA"/>
    </source>
</evidence>
<dbReference type="PROSITE" id="PS50240">
    <property type="entry name" value="TRYPSIN_DOM"/>
    <property type="match status" value="1"/>
</dbReference>
<dbReference type="InterPro" id="IPR033116">
    <property type="entry name" value="TRYPSIN_SER"/>
</dbReference>
<keyword evidence="18" id="KW-1185">Reference proteome</keyword>
<dbReference type="InterPro" id="IPR018114">
    <property type="entry name" value="TRYPSIN_HIS"/>
</dbReference>
<dbReference type="STRING" id="69004.A0A2C9GW66"/>
<dbReference type="GO" id="GO:0006508">
    <property type="term" value="P:proteolysis"/>
    <property type="evidence" value="ECO:0007669"/>
    <property type="project" value="UniProtKB-KW"/>
</dbReference>
<dbReference type="FunFam" id="2.40.10.10:FF:000002">
    <property type="entry name" value="Transmembrane protease serine"/>
    <property type="match status" value="1"/>
</dbReference>
<dbReference type="PANTHER" id="PTHR24256">
    <property type="entry name" value="TRYPTASE-RELATED"/>
    <property type="match status" value="1"/>
</dbReference>
<keyword evidence="3" id="KW-0399">Innate immunity</keyword>
<dbReference type="CDD" id="cd00190">
    <property type="entry name" value="Tryp_SPc"/>
    <property type="match status" value="1"/>
</dbReference>
<dbReference type="PROSITE" id="PS51888">
    <property type="entry name" value="CLIP"/>
    <property type="match status" value="1"/>
</dbReference>
<dbReference type="SMART" id="SM00020">
    <property type="entry name" value="Tryp_SPc"/>
    <property type="match status" value="1"/>
</dbReference>
<evidence type="ECO:0000256" key="1">
    <source>
        <dbReference type="ARBA" id="ARBA00004613"/>
    </source>
</evidence>
<reference evidence="17" key="2">
    <citation type="submission" date="2020-05" db="UniProtKB">
        <authorList>
            <consortium name="EnsemblMetazoa"/>
        </authorList>
    </citation>
    <scope>IDENTIFICATION</scope>
    <source>
        <strain evidence="17">FAR1</strain>
    </source>
</reference>
<evidence type="ECO:0000313" key="18">
    <source>
        <dbReference type="Proteomes" id="UP000075886"/>
    </source>
</evidence>
<protein>
    <recommendedName>
        <fullName evidence="14">CLIP domain-containing serine protease</fullName>
        <ecNumber evidence="13">3.4.21.-</ecNumber>
    </recommendedName>
</protein>
<dbReference type="GO" id="GO:0045087">
    <property type="term" value="P:innate immune response"/>
    <property type="evidence" value="ECO:0007669"/>
    <property type="project" value="UniProtKB-KW"/>
</dbReference>
<keyword evidence="10" id="KW-1015">Disulfide bond</keyword>
<evidence type="ECO:0000256" key="8">
    <source>
        <dbReference type="ARBA" id="ARBA00022859"/>
    </source>
</evidence>
<keyword evidence="2 14" id="KW-0964">Secreted</keyword>
<feature type="chain" id="PRO_5023975812" description="CLIP domain-containing serine protease" evidence="14">
    <location>
        <begin position="24"/>
        <end position="362"/>
    </location>
</feature>
<evidence type="ECO:0000256" key="10">
    <source>
        <dbReference type="ARBA" id="ARBA00023157"/>
    </source>
</evidence>
<evidence type="ECO:0000256" key="12">
    <source>
        <dbReference type="ARBA" id="ARBA00024195"/>
    </source>
</evidence>
<dbReference type="InterPro" id="IPR009003">
    <property type="entry name" value="Peptidase_S1_PA"/>
</dbReference>
<dbReference type="Pfam" id="PF00089">
    <property type="entry name" value="Trypsin"/>
    <property type="match status" value="1"/>
</dbReference>
<evidence type="ECO:0000256" key="2">
    <source>
        <dbReference type="ARBA" id="ARBA00022525"/>
    </source>
</evidence>
<keyword evidence="9" id="KW-0865">Zymogen</keyword>
<sequence>MPSIVQRLLVGVLMLMVCSKALGQGQSCVNPAGQPGKCIPFRECQPLLAIYNKQFTTPEESTFLRNSLCGAVERKPLVCCPGGTSAQQPKQKTTVLPQAPQCGYQLTDRLFGGQATELFEFPWTALIEYQKPGGVYDFHCGGSLIHARYVLTAAHCVQGLPRGWKVNRVRLGEWDTRTEVDCQDGNCASAPVDLDIESIVSHRDYVARDAHENDIALVRFKRDVAFSDTIRPICLPLANPARSRNLVGLSNYAAGWGRTETASASPVKLKVALTVQDLAACSRKYQNTNTPPLKQSQLCAGGLAGKDTCSGDSGGPLMSQQAGTWYLYGVVSFGPNKCGTAGYPGVYTNVVSFLDWIQDNVQ</sequence>
<evidence type="ECO:0000256" key="13">
    <source>
        <dbReference type="RuleBase" id="RU363034"/>
    </source>
</evidence>
<keyword evidence="4 13" id="KW-0645">Protease</keyword>
<dbReference type="PRINTS" id="PR00722">
    <property type="entry name" value="CHYMOTRYPSIN"/>
</dbReference>
<feature type="domain" description="Peptidase S1" evidence="15">
    <location>
        <begin position="110"/>
        <end position="362"/>
    </location>
</feature>
<feature type="domain" description="Clip" evidence="16">
    <location>
        <begin position="27"/>
        <end position="80"/>
    </location>
</feature>
<dbReference type="EMBL" id="AXCN02000165">
    <property type="status" value="NOT_ANNOTATED_CDS"/>
    <property type="molecule type" value="Genomic_DNA"/>
</dbReference>
<name>A0A2C9GW66_9DIPT</name>
<evidence type="ECO:0000256" key="3">
    <source>
        <dbReference type="ARBA" id="ARBA00022588"/>
    </source>
</evidence>
<reference evidence="18" key="1">
    <citation type="submission" date="2014-01" db="EMBL/GenBank/DDBJ databases">
        <title>The Genome Sequence of Anopheles farauti FAR1 (V2).</title>
        <authorList>
            <consortium name="The Broad Institute Genomics Platform"/>
            <person name="Neafsey D.E."/>
            <person name="Besansky N."/>
            <person name="Howell P."/>
            <person name="Walton C."/>
            <person name="Young S.K."/>
            <person name="Zeng Q."/>
            <person name="Gargeya S."/>
            <person name="Fitzgerald M."/>
            <person name="Haas B."/>
            <person name="Abouelleil A."/>
            <person name="Allen A.W."/>
            <person name="Alvarado L."/>
            <person name="Arachchi H.M."/>
            <person name="Berlin A.M."/>
            <person name="Chapman S.B."/>
            <person name="Gainer-Dewar J."/>
            <person name="Goldberg J."/>
            <person name="Griggs A."/>
            <person name="Gujja S."/>
            <person name="Hansen M."/>
            <person name="Howarth C."/>
            <person name="Imamovic A."/>
            <person name="Ireland A."/>
            <person name="Larimer J."/>
            <person name="McCowan C."/>
            <person name="Murphy C."/>
            <person name="Pearson M."/>
            <person name="Poon T.W."/>
            <person name="Priest M."/>
            <person name="Roberts A."/>
            <person name="Saif S."/>
            <person name="Shea T."/>
            <person name="Sisk P."/>
            <person name="Sykes S."/>
            <person name="Wortman J."/>
            <person name="Nusbaum C."/>
            <person name="Birren B."/>
        </authorList>
    </citation>
    <scope>NUCLEOTIDE SEQUENCE [LARGE SCALE GENOMIC DNA]</scope>
    <source>
        <strain evidence="18">FAR1</strain>
    </source>
</reference>
<comment type="subcellular location">
    <subcellularLocation>
        <location evidence="1 14">Secreted</location>
    </subcellularLocation>
</comment>
<evidence type="ECO:0000256" key="14">
    <source>
        <dbReference type="RuleBase" id="RU366078"/>
    </source>
</evidence>
<evidence type="ECO:0000259" key="15">
    <source>
        <dbReference type="PROSITE" id="PS50240"/>
    </source>
</evidence>
<organism evidence="17 18">
    <name type="scientific">Anopheles farauti</name>
    <dbReference type="NCBI Taxonomy" id="69004"/>
    <lineage>
        <taxon>Eukaryota</taxon>
        <taxon>Metazoa</taxon>
        <taxon>Ecdysozoa</taxon>
        <taxon>Arthropoda</taxon>
        <taxon>Hexapoda</taxon>
        <taxon>Insecta</taxon>
        <taxon>Pterygota</taxon>
        <taxon>Neoptera</taxon>
        <taxon>Endopterygota</taxon>
        <taxon>Diptera</taxon>
        <taxon>Nematocera</taxon>
        <taxon>Culicoidea</taxon>
        <taxon>Culicidae</taxon>
        <taxon>Anophelinae</taxon>
        <taxon>Anopheles</taxon>
    </lineage>
</organism>
<dbReference type="InterPro" id="IPR001254">
    <property type="entry name" value="Trypsin_dom"/>
</dbReference>
<dbReference type="Proteomes" id="UP000075886">
    <property type="component" value="Unassembled WGS sequence"/>
</dbReference>
<dbReference type="VEuPathDB" id="VectorBase:AFAF021789"/>
<dbReference type="FunFam" id="2.40.10.10:FF:000028">
    <property type="entry name" value="Serine protease easter"/>
    <property type="match status" value="1"/>
</dbReference>
<dbReference type="InterPro" id="IPR043504">
    <property type="entry name" value="Peptidase_S1_PA_chymotrypsin"/>
</dbReference>
<keyword evidence="8" id="KW-0391">Immunity</keyword>
<dbReference type="GO" id="GO:0005576">
    <property type="term" value="C:extracellular region"/>
    <property type="evidence" value="ECO:0007669"/>
    <property type="project" value="UniProtKB-SubCell"/>
</dbReference>
<dbReference type="Pfam" id="PF12032">
    <property type="entry name" value="CLIP"/>
    <property type="match status" value="1"/>
</dbReference>
<dbReference type="InterPro" id="IPR001314">
    <property type="entry name" value="Peptidase_S1A"/>
</dbReference>
<dbReference type="PROSITE" id="PS00134">
    <property type="entry name" value="TRYPSIN_HIS"/>
    <property type="match status" value="1"/>
</dbReference>
<comment type="domain">
    <text evidence="14">The clip domain consists of 35-55 residues which are 'knitted' together usually by 3 conserved disulfide bonds forming a clip-like compact structure.</text>
</comment>
<comment type="similarity">
    <text evidence="12 14">Belongs to the peptidase S1 family. CLIP subfamily.</text>
</comment>
<evidence type="ECO:0000256" key="5">
    <source>
        <dbReference type="ARBA" id="ARBA00022729"/>
    </source>
</evidence>
<evidence type="ECO:0000256" key="11">
    <source>
        <dbReference type="ARBA" id="ARBA00023180"/>
    </source>
</evidence>
<dbReference type="EC" id="3.4.21.-" evidence="13"/>
<dbReference type="SUPFAM" id="SSF50494">
    <property type="entry name" value="Trypsin-like serine proteases"/>
    <property type="match status" value="1"/>
</dbReference>
<proteinExistence type="inferred from homology"/>
<dbReference type="Gene3D" id="2.40.10.10">
    <property type="entry name" value="Trypsin-like serine proteases"/>
    <property type="match status" value="2"/>
</dbReference>
<dbReference type="SMART" id="SM00680">
    <property type="entry name" value="CLIP"/>
    <property type="match status" value="1"/>
</dbReference>
<dbReference type="InterPro" id="IPR022700">
    <property type="entry name" value="CLIP"/>
</dbReference>
<keyword evidence="7 13" id="KW-0720">Serine protease</keyword>
<dbReference type="InterPro" id="IPR038565">
    <property type="entry name" value="CLIP_sf"/>
</dbReference>
<accession>A0A2C9GW66</accession>
<dbReference type="Gene3D" id="3.30.1640.30">
    <property type="match status" value="1"/>
</dbReference>
<keyword evidence="5 14" id="KW-0732">Signal</keyword>